<keyword evidence="11" id="KW-0067">ATP-binding</keyword>
<keyword evidence="9" id="KW-0547">Nucleotide-binding</keyword>
<organism evidence="16">
    <name type="scientific">Vecturithrix granuli</name>
    <dbReference type="NCBI Taxonomy" id="1499967"/>
    <lineage>
        <taxon>Bacteria</taxon>
        <taxon>Candidatus Moduliflexota</taxon>
        <taxon>Candidatus Vecturitrichia</taxon>
        <taxon>Candidatus Vecturitrichales</taxon>
        <taxon>Candidatus Vecturitrichaceae</taxon>
        <taxon>Candidatus Vecturithrix</taxon>
    </lineage>
</organism>
<name>A0A081C3V1_VECG1</name>
<keyword evidence="12" id="KW-0460">Magnesium</keyword>
<dbReference type="InterPro" id="IPR006319">
    <property type="entry name" value="PEP_synth"/>
</dbReference>
<protein>
    <recommendedName>
        <fullName evidence="6">Phosphoenolpyruvate synthase</fullName>
        <ecNumber evidence="5">2.7.9.2</ecNumber>
    </recommendedName>
    <alternativeName>
        <fullName evidence="13">Pyruvate, water dikinase</fullName>
    </alternativeName>
</protein>
<evidence type="ECO:0000256" key="1">
    <source>
        <dbReference type="ARBA" id="ARBA00001946"/>
    </source>
</evidence>
<feature type="domain" description="Pyruvate phosphate dikinase AMP/ATP-binding" evidence="15">
    <location>
        <begin position="299"/>
        <end position="673"/>
    </location>
</feature>
<dbReference type="AlphaFoldDB" id="A0A081C3V1"/>
<gene>
    <name evidence="16" type="ORF">U27_06233</name>
</gene>
<dbReference type="EC" id="2.7.9.2" evidence="5"/>
<dbReference type="GO" id="GO:0005524">
    <property type="term" value="F:ATP binding"/>
    <property type="evidence" value="ECO:0007669"/>
    <property type="project" value="UniProtKB-KW"/>
</dbReference>
<comment type="catalytic activity">
    <reaction evidence="14">
        <text>pyruvate + ATP + H2O = phosphoenolpyruvate + AMP + phosphate + 2 H(+)</text>
        <dbReference type="Rhea" id="RHEA:11364"/>
        <dbReference type="ChEBI" id="CHEBI:15361"/>
        <dbReference type="ChEBI" id="CHEBI:15377"/>
        <dbReference type="ChEBI" id="CHEBI:15378"/>
        <dbReference type="ChEBI" id="CHEBI:30616"/>
        <dbReference type="ChEBI" id="CHEBI:43474"/>
        <dbReference type="ChEBI" id="CHEBI:58702"/>
        <dbReference type="ChEBI" id="CHEBI:456215"/>
        <dbReference type="EC" id="2.7.9.2"/>
    </reaction>
</comment>
<keyword evidence="16" id="KW-0670">Pyruvate</keyword>
<dbReference type="GO" id="GO:0046872">
    <property type="term" value="F:metal ion binding"/>
    <property type="evidence" value="ECO:0007669"/>
    <property type="project" value="UniProtKB-KW"/>
</dbReference>
<evidence type="ECO:0000256" key="12">
    <source>
        <dbReference type="ARBA" id="ARBA00022842"/>
    </source>
</evidence>
<dbReference type="eggNOG" id="COG0574">
    <property type="taxonomic scope" value="Bacteria"/>
</dbReference>
<accession>A0A081C3V1</accession>
<evidence type="ECO:0000256" key="5">
    <source>
        <dbReference type="ARBA" id="ARBA00011996"/>
    </source>
</evidence>
<comment type="function">
    <text evidence="2">Catalyzes the phosphorylation of pyruvate to phosphoenolpyruvate.</text>
</comment>
<proteinExistence type="inferred from homology"/>
<evidence type="ECO:0000256" key="2">
    <source>
        <dbReference type="ARBA" id="ARBA00002988"/>
    </source>
</evidence>
<evidence type="ECO:0000256" key="13">
    <source>
        <dbReference type="ARBA" id="ARBA00033470"/>
    </source>
</evidence>
<dbReference type="HOGENOM" id="CLU_015408_0_0_0"/>
<evidence type="ECO:0000256" key="6">
    <source>
        <dbReference type="ARBA" id="ARBA00021623"/>
    </source>
</evidence>
<dbReference type="PANTHER" id="PTHR43030:SF1">
    <property type="entry name" value="PHOSPHOENOLPYRUVATE SYNTHASE"/>
    <property type="match status" value="1"/>
</dbReference>
<evidence type="ECO:0000256" key="4">
    <source>
        <dbReference type="ARBA" id="ARBA00007837"/>
    </source>
</evidence>
<dbReference type="InterPro" id="IPR013815">
    <property type="entry name" value="ATP_grasp_subdomain_1"/>
</dbReference>
<evidence type="ECO:0000256" key="8">
    <source>
        <dbReference type="ARBA" id="ARBA00022723"/>
    </source>
</evidence>
<evidence type="ECO:0000259" key="15">
    <source>
        <dbReference type="Pfam" id="PF01326"/>
    </source>
</evidence>
<dbReference type="EMBL" id="DF820469">
    <property type="protein sequence ID" value="GAK59256.1"/>
    <property type="molecule type" value="Genomic_DNA"/>
</dbReference>
<keyword evidence="8" id="KW-0479">Metal-binding</keyword>
<dbReference type="Pfam" id="PF01326">
    <property type="entry name" value="PPDK_N"/>
    <property type="match status" value="1"/>
</dbReference>
<comment type="pathway">
    <text evidence="3">Carbohydrate biosynthesis; gluconeogenesis.</text>
</comment>
<evidence type="ECO:0000256" key="11">
    <source>
        <dbReference type="ARBA" id="ARBA00022840"/>
    </source>
</evidence>
<sequence>MHAENKAFSTGIPALDDMLQDVHPGDNIVFQADNSRDVLPFIHRFCQYAQHTGKPLVYFRFADHPSFLPEGFEAVCYQLHPQESFEQFISEILETIKQHGKGMYYLFDCLSGLAVNWYTDRMLANFFRLVCPYLFTFDTLSYFVLLRNSHRTLAINAIHDTAQVVLDIFCRNERIYILPVKVLERHSPTMYMLHFWNDEAFLPVTKSATLSEILSGITQPSIDFDTEYKDTWTSTFFQALQIVNGLREIGSSVEDIAEFKTHLIKMIITRDERLLALCAQYFDIPDLVAIGKRLIGTGLIGGKSVGMLLARNILKKKAERLHQRLEPHDSFFIGSDVFYSYIVHNNCWWERHNLKTSADLLEHAGKLREKLLAGEFPPDILQQFQEMLNYFGQSPIVVRSSSLLEDAYGNSFSGKYESIFCANQGTPEQRMQNFIEVVRRIYASTMNQEALAYRVHRGLLNQDEQMALLVQRVSGEFYDSLYFPQIAGVGYSFNPFVWHPKIKPGQGMLRLVFGLGTRAVERRDDDYTRVVALNQPLLRPEGSSDEIRKYSQKIVNVINLAKNQHTSCTFEEIVKAAPGIPLEMLATRDFEMEARAKSLNIKNIFSYVLNFEKLLTHTPFVQDMKEMLSVLSHAYDHPVDIEFAVNFLNDEEYRIHLLQCRPLQFIGKFHHVQLPKHLPQDDIILKTDGPIIGQSTAEQIARIIYVIPDKYSRMPPSDRYSVARLIGRLTSQQPRDQHLMLIGPGRWGTQMPELGVPVSFSEIQNASVLCELAQMHEALTPDLSLGTHFFNDIVEMGIVYIGLSSGKDVGFFHDALLQKAANKFPLLLPGYPAYADAILVIDTAELAPDARVLVHVDTLTQKGLVFLSRT</sequence>
<comment type="cofactor">
    <cofactor evidence="1">
        <name>Mg(2+)</name>
        <dbReference type="ChEBI" id="CHEBI:18420"/>
    </cofactor>
</comment>
<evidence type="ECO:0000256" key="10">
    <source>
        <dbReference type="ARBA" id="ARBA00022777"/>
    </source>
</evidence>
<evidence type="ECO:0000256" key="14">
    <source>
        <dbReference type="ARBA" id="ARBA00047700"/>
    </source>
</evidence>
<evidence type="ECO:0000256" key="9">
    <source>
        <dbReference type="ARBA" id="ARBA00022741"/>
    </source>
</evidence>
<dbReference type="Gene3D" id="3.30.1490.20">
    <property type="entry name" value="ATP-grasp fold, A domain"/>
    <property type="match status" value="1"/>
</dbReference>
<keyword evidence="10 16" id="KW-0418">Kinase</keyword>
<dbReference type="InterPro" id="IPR002192">
    <property type="entry name" value="PPDK_AMP/ATP-bd"/>
</dbReference>
<dbReference type="STRING" id="1499967.U27_06233"/>
<dbReference type="SUPFAM" id="SSF56059">
    <property type="entry name" value="Glutathione synthetase ATP-binding domain-like"/>
    <property type="match status" value="1"/>
</dbReference>
<keyword evidence="17" id="KW-1185">Reference proteome</keyword>
<dbReference type="PANTHER" id="PTHR43030">
    <property type="entry name" value="PHOSPHOENOLPYRUVATE SYNTHASE"/>
    <property type="match status" value="1"/>
</dbReference>
<comment type="similarity">
    <text evidence="4">Belongs to the PEP-utilizing enzyme family.</text>
</comment>
<dbReference type="Proteomes" id="UP000030661">
    <property type="component" value="Unassembled WGS sequence"/>
</dbReference>
<evidence type="ECO:0000313" key="17">
    <source>
        <dbReference type="Proteomes" id="UP000030661"/>
    </source>
</evidence>
<evidence type="ECO:0000256" key="3">
    <source>
        <dbReference type="ARBA" id="ARBA00004742"/>
    </source>
</evidence>
<evidence type="ECO:0000256" key="7">
    <source>
        <dbReference type="ARBA" id="ARBA00022679"/>
    </source>
</evidence>
<evidence type="ECO:0000313" key="16">
    <source>
        <dbReference type="EMBL" id="GAK59256.1"/>
    </source>
</evidence>
<reference evidence="16" key="1">
    <citation type="journal article" date="2015" name="PeerJ">
        <title>First genomic representation of candidate bacterial phylum KSB3 points to enhanced environmental sensing as a trigger of wastewater bulking.</title>
        <authorList>
            <person name="Sekiguchi Y."/>
            <person name="Ohashi A."/>
            <person name="Parks D.H."/>
            <person name="Yamauchi T."/>
            <person name="Tyson G.W."/>
            <person name="Hugenholtz P."/>
        </authorList>
    </citation>
    <scope>NUCLEOTIDE SEQUENCE [LARGE SCALE GENOMIC DNA]</scope>
</reference>
<keyword evidence="7" id="KW-0808">Transferase</keyword>
<dbReference type="GO" id="GO:0008986">
    <property type="term" value="F:pyruvate, water dikinase activity"/>
    <property type="evidence" value="ECO:0007669"/>
    <property type="project" value="UniProtKB-EC"/>
</dbReference>